<evidence type="ECO:0000313" key="1">
    <source>
        <dbReference type="EMBL" id="KAJ5387698.1"/>
    </source>
</evidence>
<name>A0A9W9VQW9_9EURO</name>
<comment type="caution">
    <text evidence="1">The sequence shown here is derived from an EMBL/GenBank/DDBJ whole genome shotgun (WGS) entry which is preliminary data.</text>
</comment>
<accession>A0A9W9VQW9</accession>
<dbReference type="GeneID" id="81373856"/>
<gene>
    <name evidence="1" type="ORF">N7509_010239</name>
</gene>
<organism evidence="1 2">
    <name type="scientific">Penicillium cosmopolitanum</name>
    <dbReference type="NCBI Taxonomy" id="1131564"/>
    <lineage>
        <taxon>Eukaryota</taxon>
        <taxon>Fungi</taxon>
        <taxon>Dikarya</taxon>
        <taxon>Ascomycota</taxon>
        <taxon>Pezizomycotina</taxon>
        <taxon>Eurotiomycetes</taxon>
        <taxon>Eurotiomycetidae</taxon>
        <taxon>Eurotiales</taxon>
        <taxon>Aspergillaceae</taxon>
        <taxon>Penicillium</taxon>
    </lineage>
</organism>
<dbReference type="AlphaFoldDB" id="A0A9W9VQW9"/>
<sequence length="157" mass="17248">MDSHVDDGILRTDKDELNSSIANTEIASVFSFPGTQVDGNRDTLLGVDPSGFLGIFFDSSLELPFPSQTPINYSQGYSESGQMHPPFGNALVPSVSTREFMSPSSSQARTASKVQKSWPAGVLPMERQHLWHEIISKSAPSYVDTCIPYQKREFAFG</sequence>
<evidence type="ECO:0000313" key="2">
    <source>
        <dbReference type="Proteomes" id="UP001147747"/>
    </source>
</evidence>
<dbReference type="EMBL" id="JAPZBU010000009">
    <property type="protein sequence ID" value="KAJ5387698.1"/>
    <property type="molecule type" value="Genomic_DNA"/>
</dbReference>
<dbReference type="RefSeq" id="XP_056485496.1">
    <property type="nucleotide sequence ID" value="XM_056634876.1"/>
</dbReference>
<reference evidence="1" key="1">
    <citation type="submission" date="2022-12" db="EMBL/GenBank/DDBJ databases">
        <authorList>
            <person name="Petersen C."/>
        </authorList>
    </citation>
    <scope>NUCLEOTIDE SEQUENCE</scope>
    <source>
        <strain evidence="1">IBT 29677</strain>
    </source>
</reference>
<proteinExistence type="predicted"/>
<protein>
    <submittedName>
        <fullName evidence="1">Uncharacterized protein</fullName>
    </submittedName>
</protein>
<reference evidence="1" key="2">
    <citation type="journal article" date="2023" name="IMA Fungus">
        <title>Comparative genomic study of the Penicillium genus elucidates a diverse pangenome and 15 lateral gene transfer events.</title>
        <authorList>
            <person name="Petersen C."/>
            <person name="Sorensen T."/>
            <person name="Nielsen M.R."/>
            <person name="Sondergaard T.E."/>
            <person name="Sorensen J.L."/>
            <person name="Fitzpatrick D.A."/>
            <person name="Frisvad J.C."/>
            <person name="Nielsen K.L."/>
        </authorList>
    </citation>
    <scope>NUCLEOTIDE SEQUENCE</scope>
    <source>
        <strain evidence="1">IBT 29677</strain>
    </source>
</reference>
<dbReference type="Proteomes" id="UP001147747">
    <property type="component" value="Unassembled WGS sequence"/>
</dbReference>
<keyword evidence="2" id="KW-1185">Reference proteome</keyword>